<organism evidence="5 6">
    <name type="scientific">Anaerospora hongkongensis</name>
    <dbReference type="NCBI Taxonomy" id="244830"/>
    <lineage>
        <taxon>Bacteria</taxon>
        <taxon>Bacillati</taxon>
        <taxon>Bacillota</taxon>
        <taxon>Negativicutes</taxon>
        <taxon>Selenomonadales</taxon>
        <taxon>Sporomusaceae</taxon>
        <taxon>Anaerospora</taxon>
    </lineage>
</organism>
<dbReference type="NCBIfam" id="TIGR00370">
    <property type="entry name" value="5-oxoprolinase subunit PxpB"/>
    <property type="match status" value="1"/>
</dbReference>
<protein>
    <submittedName>
        <fullName evidence="5">Inhibitor of KinA</fullName>
    </submittedName>
</protein>
<reference evidence="5 6" key="1">
    <citation type="submission" date="2019-03" db="EMBL/GenBank/DDBJ databases">
        <title>Genomic Encyclopedia of Type Strains, Phase IV (KMG-IV): sequencing the most valuable type-strain genomes for metagenomic binning, comparative biology and taxonomic classification.</title>
        <authorList>
            <person name="Goeker M."/>
        </authorList>
    </citation>
    <scope>NUCLEOTIDE SEQUENCE [LARGE SCALE GENOMIC DNA]</scope>
    <source>
        <strain evidence="5 6">DSM 15969</strain>
    </source>
</reference>
<feature type="domain" description="Carboxyltransferase" evidence="4">
    <location>
        <begin position="4"/>
        <end position="218"/>
    </location>
</feature>
<dbReference type="InterPro" id="IPR010016">
    <property type="entry name" value="PxpB"/>
</dbReference>
<dbReference type="InterPro" id="IPR029000">
    <property type="entry name" value="Cyclophilin-like_dom_sf"/>
</dbReference>
<dbReference type="RefSeq" id="WP_279388480.1">
    <property type="nucleotide sequence ID" value="NZ_DAMAKO010000008.1"/>
</dbReference>
<dbReference type="SUPFAM" id="SSF50891">
    <property type="entry name" value="Cyclophilin-like"/>
    <property type="match status" value="1"/>
</dbReference>
<dbReference type="SMART" id="SM00796">
    <property type="entry name" value="AHS1"/>
    <property type="match status" value="1"/>
</dbReference>
<evidence type="ECO:0000259" key="4">
    <source>
        <dbReference type="SMART" id="SM00796"/>
    </source>
</evidence>
<dbReference type="SUPFAM" id="SSF160467">
    <property type="entry name" value="PH0987 N-terminal domain-like"/>
    <property type="match status" value="1"/>
</dbReference>
<sequence>MNEVELLPFGETAVLIEFGRGIDPETHRKVKALTNYLDRQPFPGLIEYVSAFSSVTISYDPVKVRCFQRSHGWPETASYQTVTALLEEIIAKLEQGREEQPRQVRVPVCYGSEFGPDLAFVAEHNGCTEQEVIDIHSGGQYLVYMLGFAPGFPYLGGMSEKIAAPRRQTPRMEIPAGSVGIAGLQTGVYPIATPGGWQLIGRTPLDLFCPDKQPPTLLQAGDLITFYPISPAEYAQHKGEGK</sequence>
<dbReference type="EMBL" id="SLUI01000002">
    <property type="protein sequence ID" value="TCL39469.1"/>
    <property type="molecule type" value="Genomic_DNA"/>
</dbReference>
<dbReference type="GO" id="GO:0005524">
    <property type="term" value="F:ATP binding"/>
    <property type="evidence" value="ECO:0007669"/>
    <property type="project" value="UniProtKB-KW"/>
</dbReference>
<keyword evidence="1" id="KW-0547">Nucleotide-binding</keyword>
<dbReference type="Pfam" id="PF02682">
    <property type="entry name" value="CT_C_D"/>
    <property type="match status" value="1"/>
</dbReference>
<evidence type="ECO:0000256" key="2">
    <source>
        <dbReference type="ARBA" id="ARBA00022801"/>
    </source>
</evidence>
<dbReference type="PANTHER" id="PTHR34698">
    <property type="entry name" value="5-OXOPROLINASE SUBUNIT B"/>
    <property type="match status" value="1"/>
</dbReference>
<dbReference type="Gene3D" id="3.30.1360.40">
    <property type="match status" value="1"/>
</dbReference>
<keyword evidence="3" id="KW-0067">ATP-binding</keyword>
<dbReference type="Gene3D" id="2.40.100.10">
    <property type="entry name" value="Cyclophilin-like"/>
    <property type="match status" value="1"/>
</dbReference>
<dbReference type="AlphaFoldDB" id="A0A4R1Q2L8"/>
<comment type="caution">
    <text evidence="5">The sequence shown here is derived from an EMBL/GenBank/DDBJ whole genome shotgun (WGS) entry which is preliminary data.</text>
</comment>
<evidence type="ECO:0000313" key="6">
    <source>
        <dbReference type="Proteomes" id="UP000295063"/>
    </source>
</evidence>
<keyword evidence="6" id="KW-1185">Reference proteome</keyword>
<name>A0A4R1Q2L8_9FIRM</name>
<keyword evidence="2" id="KW-0378">Hydrolase</keyword>
<dbReference type="GO" id="GO:0016787">
    <property type="term" value="F:hydrolase activity"/>
    <property type="evidence" value="ECO:0007669"/>
    <property type="project" value="UniProtKB-KW"/>
</dbReference>
<gene>
    <name evidence="5" type="ORF">EV210_102385</name>
</gene>
<evidence type="ECO:0000256" key="3">
    <source>
        <dbReference type="ARBA" id="ARBA00022840"/>
    </source>
</evidence>
<evidence type="ECO:0000313" key="5">
    <source>
        <dbReference type="EMBL" id="TCL39469.1"/>
    </source>
</evidence>
<accession>A0A4R1Q2L8</accession>
<proteinExistence type="predicted"/>
<dbReference type="InterPro" id="IPR003833">
    <property type="entry name" value="CT_C_D"/>
</dbReference>
<evidence type="ECO:0000256" key="1">
    <source>
        <dbReference type="ARBA" id="ARBA00022741"/>
    </source>
</evidence>
<dbReference type="Proteomes" id="UP000295063">
    <property type="component" value="Unassembled WGS sequence"/>
</dbReference>
<dbReference type="PANTHER" id="PTHR34698:SF2">
    <property type="entry name" value="5-OXOPROLINASE SUBUNIT B"/>
    <property type="match status" value="1"/>
</dbReference>